<dbReference type="AlphaFoldDB" id="A0A418IF88"/>
<evidence type="ECO:0000256" key="2">
    <source>
        <dbReference type="ARBA" id="ARBA00022741"/>
    </source>
</evidence>
<evidence type="ECO:0000256" key="3">
    <source>
        <dbReference type="ARBA" id="ARBA00022840"/>
    </source>
</evidence>
<dbReference type="InterPro" id="IPR003439">
    <property type="entry name" value="ABC_transporter-like_ATP-bd"/>
</dbReference>
<dbReference type="PANTHER" id="PTHR42939">
    <property type="entry name" value="ABC TRANSPORTER ATP-BINDING PROTEIN ALBC-RELATED"/>
    <property type="match status" value="1"/>
</dbReference>
<gene>
    <name evidence="5" type="ORF">BU112_07575</name>
</gene>
<evidence type="ECO:0000256" key="1">
    <source>
        <dbReference type="ARBA" id="ARBA00022448"/>
    </source>
</evidence>
<protein>
    <submittedName>
        <fullName evidence="5">ABC transporter ATP-binding protein</fullName>
    </submittedName>
</protein>
<dbReference type="SUPFAM" id="SSF52540">
    <property type="entry name" value="P-loop containing nucleoside triphosphate hydrolases"/>
    <property type="match status" value="1"/>
</dbReference>
<dbReference type="InterPro" id="IPR003593">
    <property type="entry name" value="AAA+_ATPase"/>
</dbReference>
<name>A0A418IF88_9STAP</name>
<dbReference type="PROSITE" id="PS50893">
    <property type="entry name" value="ABC_TRANSPORTER_2"/>
    <property type="match status" value="1"/>
</dbReference>
<dbReference type="GeneID" id="79050944"/>
<proteinExistence type="predicted"/>
<evidence type="ECO:0000259" key="4">
    <source>
        <dbReference type="PROSITE" id="PS50893"/>
    </source>
</evidence>
<dbReference type="EMBL" id="QXUF01000045">
    <property type="protein sequence ID" value="RIN00877.1"/>
    <property type="molecule type" value="Genomic_DNA"/>
</dbReference>
<evidence type="ECO:0000313" key="6">
    <source>
        <dbReference type="Proteomes" id="UP000286317"/>
    </source>
</evidence>
<reference evidence="5 6" key="1">
    <citation type="journal article" date="2016" name="Front. Microbiol.">
        <title>Comprehensive Phylogenetic Analysis of Bovine Non-aureus Staphylococci Species Based on Whole-Genome Sequencing.</title>
        <authorList>
            <person name="Naushad S."/>
            <person name="Barkema H.W."/>
            <person name="Luby C."/>
            <person name="Condas L.A."/>
            <person name="Nobrega D.B."/>
            <person name="Carson D.A."/>
            <person name="De Buck J."/>
        </authorList>
    </citation>
    <scope>NUCLEOTIDE SEQUENCE [LARGE SCALE GENOMIC DNA]</scope>
    <source>
        <strain evidence="5 6">SNUC 4554</strain>
    </source>
</reference>
<evidence type="ECO:0000313" key="5">
    <source>
        <dbReference type="EMBL" id="RIN00877.1"/>
    </source>
</evidence>
<dbReference type="CDD" id="cd03230">
    <property type="entry name" value="ABC_DR_subfamily_A"/>
    <property type="match status" value="1"/>
</dbReference>
<dbReference type="InterPro" id="IPR051782">
    <property type="entry name" value="ABC_Transporter_VariousFunc"/>
</dbReference>
<feature type="domain" description="ABC transporter" evidence="4">
    <location>
        <begin position="4"/>
        <end position="229"/>
    </location>
</feature>
<dbReference type="PANTHER" id="PTHR42939:SF1">
    <property type="entry name" value="ABC TRANSPORTER ATP-BINDING PROTEIN ALBC-RELATED"/>
    <property type="match status" value="1"/>
</dbReference>
<keyword evidence="6" id="KW-1185">Reference proteome</keyword>
<accession>A0A418IF88</accession>
<keyword evidence="1" id="KW-0813">Transport</keyword>
<dbReference type="Pfam" id="PF00005">
    <property type="entry name" value="ABC_tran"/>
    <property type="match status" value="1"/>
</dbReference>
<dbReference type="SMART" id="SM00382">
    <property type="entry name" value="AAA"/>
    <property type="match status" value="1"/>
</dbReference>
<keyword evidence="2" id="KW-0547">Nucleotide-binding</keyword>
<dbReference type="Proteomes" id="UP000286317">
    <property type="component" value="Unassembled WGS sequence"/>
</dbReference>
<keyword evidence="3 5" id="KW-0067">ATP-binding</keyword>
<dbReference type="InterPro" id="IPR027417">
    <property type="entry name" value="P-loop_NTPase"/>
</dbReference>
<dbReference type="GO" id="GO:0016887">
    <property type="term" value="F:ATP hydrolysis activity"/>
    <property type="evidence" value="ECO:0007669"/>
    <property type="project" value="InterPro"/>
</dbReference>
<dbReference type="GO" id="GO:0005524">
    <property type="term" value="F:ATP binding"/>
    <property type="evidence" value="ECO:0007669"/>
    <property type="project" value="UniProtKB-KW"/>
</dbReference>
<comment type="caution">
    <text evidence="5">The sequence shown here is derived from an EMBL/GenBank/DDBJ whole genome shotgun (WGS) entry which is preliminary data.</text>
</comment>
<organism evidence="5 6">
    <name type="scientific">Staphylococcus shinii</name>
    <dbReference type="NCBI Taxonomy" id="2912228"/>
    <lineage>
        <taxon>Bacteria</taxon>
        <taxon>Bacillati</taxon>
        <taxon>Bacillota</taxon>
        <taxon>Bacilli</taxon>
        <taxon>Bacillales</taxon>
        <taxon>Staphylococcaceae</taxon>
        <taxon>Staphylococcus</taxon>
    </lineage>
</organism>
<sequence>MVILKIENLTKKFGDFYALNGVNMELNAGEIYGFIGPNGAGKSTTIKSILGLLKPTQGLIEVFGKDAMAEAVEVHKDIAFVPGDVNLWPNLTGGEIIDFFLHLHPNANHEKKKDLIKRFELDITKKCSAYSTGNRQKVALITAFSIDASLYILDEPTSGLDPLMEDIFQECVRAVKRNNKSVLLSSHILSEVEKLCDRVGIIRNGEVVETGTLEEMRHLTRMQFIVESQQKLENLSQVHGVHNIQQAYSTYRFEVDANCVSDVIKYLGKYDVKKLESMPPTLEALFKRHYDNHSEEEE</sequence>
<dbReference type="OrthoDB" id="9801987at2"/>
<dbReference type="RefSeq" id="WP_039067138.1">
    <property type="nucleotide sequence ID" value="NZ_CP188207.1"/>
</dbReference>
<dbReference type="Gene3D" id="3.40.50.300">
    <property type="entry name" value="P-loop containing nucleotide triphosphate hydrolases"/>
    <property type="match status" value="1"/>
</dbReference>